<name>A0A1V1PAL4_9BACT</name>
<dbReference type="Gene3D" id="2.60.40.10">
    <property type="entry name" value="Immunoglobulins"/>
    <property type="match status" value="1"/>
</dbReference>
<protein>
    <submittedName>
        <fullName evidence="1">Uncharacterized protein</fullName>
    </submittedName>
</protein>
<dbReference type="EMBL" id="ATBP01000206">
    <property type="protein sequence ID" value="ETR71927.1"/>
    <property type="molecule type" value="Genomic_DNA"/>
</dbReference>
<sequence length="295" mass="33273">MNYLSGIFTIVCFLYISLPVYAENMYFTGFKTYMTFNQYIGTVTFENTSLENGHDELGVYVSDGNNGSILIGACVIGENHPGYYMVHIYADDSQTQAKDGAALNDILTFKIWDKSENKLYVLSNTNSMSRENTPGLNYPEMPPIYPSGGMAQYGFLHLTARNVDLDASIALFKGVPGPKNIRLTWITTCEKNLSGFRIFRKNVSDTEYSEITREKIPATGSAFTGADYCFIDENVIKGTFYRYQLISVDLNGQQTVVQTTLDRSVSQSFLFQVDYNRDNQFGLADIIIFMKRICQ</sequence>
<evidence type="ECO:0000313" key="2">
    <source>
        <dbReference type="Proteomes" id="UP000189670"/>
    </source>
</evidence>
<organism evidence="1 2">
    <name type="scientific">Candidatus Magnetoglobus multicellularis str. Araruama</name>
    <dbReference type="NCBI Taxonomy" id="890399"/>
    <lineage>
        <taxon>Bacteria</taxon>
        <taxon>Pseudomonadati</taxon>
        <taxon>Thermodesulfobacteriota</taxon>
        <taxon>Desulfobacteria</taxon>
        <taxon>Desulfobacterales</taxon>
        <taxon>Desulfobacteraceae</taxon>
        <taxon>Candidatus Magnetoglobus</taxon>
    </lineage>
</organism>
<dbReference type="AlphaFoldDB" id="A0A1V1PAL4"/>
<dbReference type="InterPro" id="IPR013783">
    <property type="entry name" value="Ig-like_fold"/>
</dbReference>
<comment type="caution">
    <text evidence="1">The sequence shown here is derived from an EMBL/GenBank/DDBJ whole genome shotgun (WGS) entry which is preliminary data.</text>
</comment>
<accession>A0A1V1PAL4</accession>
<dbReference type="Proteomes" id="UP000189670">
    <property type="component" value="Unassembled WGS sequence"/>
</dbReference>
<gene>
    <name evidence="1" type="ORF">OMM_02115</name>
</gene>
<reference evidence="2" key="1">
    <citation type="submission" date="2012-11" db="EMBL/GenBank/DDBJ databases">
        <authorList>
            <person name="Lucero-Rivera Y.E."/>
            <person name="Tovar-Ramirez D."/>
        </authorList>
    </citation>
    <scope>NUCLEOTIDE SEQUENCE [LARGE SCALE GENOMIC DNA]</scope>
    <source>
        <strain evidence="2">Araruama</strain>
    </source>
</reference>
<proteinExistence type="predicted"/>
<evidence type="ECO:0000313" key="1">
    <source>
        <dbReference type="EMBL" id="ETR71927.1"/>
    </source>
</evidence>